<proteinExistence type="predicted"/>
<evidence type="ECO:0000313" key="2">
    <source>
        <dbReference type="Proteomes" id="UP000033448"/>
    </source>
</evidence>
<accession>A0A0F0KY69</accession>
<name>A0A0F0KY69_9MICO</name>
<dbReference type="PATRIC" id="fig|582680.7.peg.1350"/>
<sequence>MIPADWTPHRREDGELLGWIRPSGADWLAVDVLGRELTGAIDWLDAETALEHHGIRWLADPWILEGEAEGPLRVQIVEVVPEGDGRITVKVDDFGDMQRPPTQRYALEWPIPSRLRPLRAGDPDGRTITR</sequence>
<dbReference type="AlphaFoldDB" id="A0A0F0KY69"/>
<dbReference type="RefSeq" id="WP_045250019.1">
    <property type="nucleotide sequence ID" value="NZ_CP099706.1"/>
</dbReference>
<dbReference type="OrthoDB" id="68692at2"/>
<evidence type="ECO:0000313" key="1">
    <source>
        <dbReference type="EMBL" id="KJL25823.1"/>
    </source>
</evidence>
<organism evidence="1 2">
    <name type="scientific">Microbacterium azadirachtae</name>
    <dbReference type="NCBI Taxonomy" id="582680"/>
    <lineage>
        <taxon>Bacteria</taxon>
        <taxon>Bacillati</taxon>
        <taxon>Actinomycetota</taxon>
        <taxon>Actinomycetes</taxon>
        <taxon>Micrococcales</taxon>
        <taxon>Microbacteriaceae</taxon>
        <taxon>Microbacterium</taxon>
    </lineage>
</organism>
<keyword evidence="2" id="KW-1185">Reference proteome</keyword>
<dbReference type="Proteomes" id="UP000033448">
    <property type="component" value="Unassembled WGS sequence"/>
</dbReference>
<dbReference type="EMBL" id="JYIT01000068">
    <property type="protein sequence ID" value="KJL25823.1"/>
    <property type="molecule type" value="Genomic_DNA"/>
</dbReference>
<protein>
    <submittedName>
        <fullName evidence="1">Uncharacterized protein</fullName>
    </submittedName>
</protein>
<gene>
    <name evidence="1" type="ORF">RL72_01310</name>
</gene>
<comment type="caution">
    <text evidence="1">The sequence shown here is derived from an EMBL/GenBank/DDBJ whole genome shotgun (WGS) entry which is preliminary data.</text>
</comment>
<reference evidence="1 2" key="1">
    <citation type="submission" date="2015-02" db="EMBL/GenBank/DDBJ databases">
        <title>Draft genome sequences of ten Microbacterium spp. with emphasis on heavy metal contaminated environments.</title>
        <authorList>
            <person name="Corretto E."/>
        </authorList>
    </citation>
    <scope>NUCLEOTIDE SEQUENCE [LARGE SCALE GENOMIC DNA]</scope>
    <source>
        <strain evidence="1 2">DSM 23848</strain>
    </source>
</reference>